<evidence type="ECO:0000313" key="2">
    <source>
        <dbReference type="EMBL" id="TWU58666.1"/>
    </source>
</evidence>
<dbReference type="InterPro" id="IPR001763">
    <property type="entry name" value="Rhodanese-like_dom"/>
</dbReference>
<organism evidence="2 3">
    <name type="scientific">Rubripirellula tenax</name>
    <dbReference type="NCBI Taxonomy" id="2528015"/>
    <lineage>
        <taxon>Bacteria</taxon>
        <taxon>Pseudomonadati</taxon>
        <taxon>Planctomycetota</taxon>
        <taxon>Planctomycetia</taxon>
        <taxon>Pirellulales</taxon>
        <taxon>Pirellulaceae</taxon>
        <taxon>Rubripirellula</taxon>
    </lineage>
</organism>
<gene>
    <name evidence="2" type="ORF">Poly51_14450</name>
</gene>
<dbReference type="Gene3D" id="3.40.250.10">
    <property type="entry name" value="Rhodanese-like domain"/>
    <property type="match status" value="1"/>
</dbReference>
<evidence type="ECO:0000259" key="1">
    <source>
        <dbReference type="PROSITE" id="PS50206"/>
    </source>
</evidence>
<evidence type="ECO:0000313" key="3">
    <source>
        <dbReference type="Proteomes" id="UP000318288"/>
    </source>
</evidence>
<reference evidence="2 3" key="1">
    <citation type="submission" date="2019-02" db="EMBL/GenBank/DDBJ databases">
        <title>Deep-cultivation of Planctomycetes and their phenomic and genomic characterization uncovers novel biology.</title>
        <authorList>
            <person name="Wiegand S."/>
            <person name="Jogler M."/>
            <person name="Boedeker C."/>
            <person name="Pinto D."/>
            <person name="Vollmers J."/>
            <person name="Rivas-Marin E."/>
            <person name="Kohn T."/>
            <person name="Peeters S.H."/>
            <person name="Heuer A."/>
            <person name="Rast P."/>
            <person name="Oberbeckmann S."/>
            <person name="Bunk B."/>
            <person name="Jeske O."/>
            <person name="Meyerdierks A."/>
            <person name="Storesund J.E."/>
            <person name="Kallscheuer N."/>
            <person name="Luecker S."/>
            <person name="Lage O.M."/>
            <person name="Pohl T."/>
            <person name="Merkel B.J."/>
            <person name="Hornburger P."/>
            <person name="Mueller R.-W."/>
            <person name="Bruemmer F."/>
            <person name="Labrenz M."/>
            <person name="Spormann A.M."/>
            <person name="Op Den Camp H."/>
            <person name="Overmann J."/>
            <person name="Amann R."/>
            <person name="Jetten M.S.M."/>
            <person name="Mascher T."/>
            <person name="Medema M.H."/>
            <person name="Devos D.P."/>
            <person name="Kaster A.-K."/>
            <person name="Ovreas L."/>
            <person name="Rohde M."/>
            <person name="Galperin M.Y."/>
            <person name="Jogler C."/>
        </authorList>
    </citation>
    <scope>NUCLEOTIDE SEQUENCE [LARGE SCALE GENOMIC DNA]</scope>
    <source>
        <strain evidence="2 3">Poly51</strain>
    </source>
</reference>
<dbReference type="AlphaFoldDB" id="A0A5C6FEX4"/>
<dbReference type="Proteomes" id="UP000318288">
    <property type="component" value="Unassembled WGS sequence"/>
</dbReference>
<dbReference type="InterPro" id="IPR036873">
    <property type="entry name" value="Rhodanese-like_dom_sf"/>
</dbReference>
<name>A0A5C6FEX4_9BACT</name>
<comment type="caution">
    <text evidence="2">The sequence shown here is derived from an EMBL/GenBank/DDBJ whole genome shotgun (WGS) entry which is preliminary data.</text>
</comment>
<accession>A0A5C6FEX4</accession>
<dbReference type="SMART" id="SM00450">
    <property type="entry name" value="RHOD"/>
    <property type="match status" value="1"/>
</dbReference>
<dbReference type="Pfam" id="PF00581">
    <property type="entry name" value="Rhodanese"/>
    <property type="match status" value="1"/>
</dbReference>
<dbReference type="PROSITE" id="PS50206">
    <property type="entry name" value="RHODANESE_3"/>
    <property type="match status" value="1"/>
</dbReference>
<keyword evidence="3" id="KW-1185">Reference proteome</keyword>
<dbReference type="CDD" id="cd00158">
    <property type="entry name" value="RHOD"/>
    <property type="match status" value="1"/>
</dbReference>
<protein>
    <recommendedName>
        <fullName evidence="1">Rhodanese domain-containing protein</fullName>
    </recommendedName>
</protein>
<proteinExistence type="predicted"/>
<dbReference type="EMBL" id="SJPW01000002">
    <property type="protein sequence ID" value="TWU58666.1"/>
    <property type="molecule type" value="Genomic_DNA"/>
</dbReference>
<dbReference type="SUPFAM" id="SSF52821">
    <property type="entry name" value="Rhodanese/Cell cycle control phosphatase"/>
    <property type="match status" value="1"/>
</dbReference>
<sequence length="198" mass="21398">MASYGGSFFDNVATHSNETTMKSILLAMVCFASMACGPNATITHAQLGGFFGGSPHVAKVDAKELNAMLTKQSDLEKSAEASGKPKPTADFVVVDVRTDAEVNVSVIPGAITKADYEKNRDRYAGRMVIPYCTIGGRSGRYALELQKQGIPVKNFKGSILEWASEELPLVTLDGKPTTQVHIYSDTYSVPPMYQPVTR</sequence>
<feature type="domain" description="Rhodanese" evidence="1">
    <location>
        <begin position="87"/>
        <end position="171"/>
    </location>
</feature>